<dbReference type="EMBL" id="ML119053">
    <property type="protein sequence ID" value="ROT40072.1"/>
    <property type="molecule type" value="Genomic_DNA"/>
</dbReference>
<dbReference type="GeneID" id="39576455"/>
<accession>A0A3N2Q009</accession>
<evidence type="ECO:0000256" key="1">
    <source>
        <dbReference type="PROSITE-ProRule" id="PRU00325"/>
    </source>
</evidence>
<proteinExistence type="predicted"/>
<keyword evidence="1" id="KW-0479">Metal-binding</keyword>
<dbReference type="GO" id="GO:0008270">
    <property type="term" value="F:zinc ion binding"/>
    <property type="evidence" value="ECO:0007669"/>
    <property type="project" value="UniProtKB-KW"/>
</dbReference>
<name>A0A3N2Q009_SODAK</name>
<gene>
    <name evidence="4" type="ORF">SODALDRAFT_275332</name>
</gene>
<dbReference type="AlphaFoldDB" id="A0A3N2Q009"/>
<keyword evidence="5" id="KW-1185">Reference proteome</keyword>
<evidence type="ECO:0000313" key="4">
    <source>
        <dbReference type="EMBL" id="ROT40072.1"/>
    </source>
</evidence>
<dbReference type="RefSeq" id="XP_028467878.1">
    <property type="nucleotide sequence ID" value="XM_028607977.1"/>
</dbReference>
<evidence type="ECO:0000313" key="5">
    <source>
        <dbReference type="Proteomes" id="UP000272025"/>
    </source>
</evidence>
<sequence length="470" mass="51183">MASTTTSQSPWSSHGIRAAESSSDPESDSDSSTTEEHAPAVVKSPTKLCYNIEDLPADLQGSVREAFRDPPRLTLQYCRFRDDVYAFQMTELVPRSIRIGSPESNFPNPKCSCAQQGGNPCKHLLWLLDQVVNQSLGEEHSGSTLTMTPAGYPQEVGDPYTSITDLHLDLLADGLHCDLVRPRSDDDDADAPNPCRVQEARELLASVAAVPPEEYRPDIFDHPTPGTNLIKRRDLECTVFRMLLDNNDFFHYFLSLARSSDPARDPFRKLEQRVQCVLRHLDHHSASQTESSSSSSSSARPSSSAAGRPCDVPWAARRILAVVSRIKSKIMWRDAPLAPWERTSAARALVRILASAVDRNRDSYPATGPLAERNLYARLVGDARGGDFVVGVLLLLPDAAAPFLHELEVIAEAIGVHGAPAAYAEKLERLLASLKKPASGVSGGDGIGASKRQGPHGGQGSHDRGSKRVK</sequence>
<dbReference type="PROSITE" id="PS50966">
    <property type="entry name" value="ZF_SWIM"/>
    <property type="match status" value="1"/>
</dbReference>
<dbReference type="Proteomes" id="UP000272025">
    <property type="component" value="Unassembled WGS sequence"/>
</dbReference>
<protein>
    <recommendedName>
        <fullName evidence="3">SWIM-type domain-containing protein</fullName>
    </recommendedName>
</protein>
<reference evidence="4 5" key="1">
    <citation type="journal article" date="2018" name="Mol. Ecol.">
        <title>The obligate alkalophilic soda-lake fungus Sodiomyces alkalinus has shifted to a protein diet.</title>
        <authorList>
            <person name="Grum-Grzhimaylo A.A."/>
            <person name="Falkoski D.L."/>
            <person name="van den Heuvel J."/>
            <person name="Valero-Jimenez C.A."/>
            <person name="Min B."/>
            <person name="Choi I.G."/>
            <person name="Lipzen A."/>
            <person name="Daum C.G."/>
            <person name="Aanen D.K."/>
            <person name="Tsang A."/>
            <person name="Henrissat B."/>
            <person name="Bilanenko E.N."/>
            <person name="de Vries R.P."/>
            <person name="van Kan J.A.L."/>
            <person name="Grigoriev I.V."/>
            <person name="Debets A.J.M."/>
        </authorList>
    </citation>
    <scope>NUCLEOTIDE SEQUENCE [LARGE SCALE GENOMIC DNA]</scope>
    <source>
        <strain evidence="4 5">F11</strain>
    </source>
</reference>
<evidence type="ECO:0000259" key="3">
    <source>
        <dbReference type="PROSITE" id="PS50966"/>
    </source>
</evidence>
<feature type="region of interest" description="Disordered" evidence="2">
    <location>
        <begin position="1"/>
        <end position="41"/>
    </location>
</feature>
<feature type="domain" description="SWIM-type" evidence="3">
    <location>
        <begin position="95"/>
        <end position="132"/>
    </location>
</feature>
<feature type="compositionally biased region" description="Basic and acidic residues" evidence="2">
    <location>
        <begin position="461"/>
        <end position="470"/>
    </location>
</feature>
<keyword evidence="1" id="KW-0862">Zinc</keyword>
<feature type="compositionally biased region" description="Low complexity" evidence="2">
    <location>
        <begin position="286"/>
        <end position="306"/>
    </location>
</feature>
<keyword evidence="1" id="KW-0863">Zinc-finger</keyword>
<organism evidence="4 5">
    <name type="scientific">Sodiomyces alkalinus (strain CBS 110278 / VKM F-3762 / F11)</name>
    <name type="common">Alkaliphilic filamentous fungus</name>
    <dbReference type="NCBI Taxonomy" id="1314773"/>
    <lineage>
        <taxon>Eukaryota</taxon>
        <taxon>Fungi</taxon>
        <taxon>Dikarya</taxon>
        <taxon>Ascomycota</taxon>
        <taxon>Pezizomycotina</taxon>
        <taxon>Sordariomycetes</taxon>
        <taxon>Hypocreomycetidae</taxon>
        <taxon>Glomerellales</taxon>
        <taxon>Plectosphaerellaceae</taxon>
        <taxon>Sodiomyces</taxon>
    </lineage>
</organism>
<dbReference type="OrthoDB" id="5387895at2759"/>
<evidence type="ECO:0000256" key="2">
    <source>
        <dbReference type="SAM" id="MobiDB-lite"/>
    </source>
</evidence>
<feature type="region of interest" description="Disordered" evidence="2">
    <location>
        <begin position="284"/>
        <end position="308"/>
    </location>
</feature>
<feature type="region of interest" description="Disordered" evidence="2">
    <location>
        <begin position="437"/>
        <end position="470"/>
    </location>
</feature>
<feature type="compositionally biased region" description="Polar residues" evidence="2">
    <location>
        <begin position="1"/>
        <end position="12"/>
    </location>
</feature>
<dbReference type="InterPro" id="IPR007527">
    <property type="entry name" value="Znf_SWIM"/>
</dbReference>